<dbReference type="GO" id="GO:0016705">
    <property type="term" value="F:oxidoreductase activity, acting on paired donors, with incorporation or reduction of molecular oxygen"/>
    <property type="evidence" value="ECO:0007669"/>
    <property type="project" value="InterPro"/>
</dbReference>
<gene>
    <name evidence="6" type="ORF">LY89DRAFT_781849</name>
</gene>
<dbReference type="AlphaFoldDB" id="A0A194XC10"/>
<comment type="similarity">
    <text evidence="1">Belongs to the cytochrome P450 family.</text>
</comment>
<feature type="binding site" description="axial binding residue" evidence="5">
    <location>
        <position position="438"/>
    </location>
    <ligand>
        <name>heme</name>
        <dbReference type="ChEBI" id="CHEBI:30413"/>
    </ligand>
    <ligandPart>
        <name>Fe</name>
        <dbReference type="ChEBI" id="CHEBI:18248"/>
    </ligandPart>
</feature>
<keyword evidence="3" id="KW-0560">Oxidoreductase</keyword>
<dbReference type="PRINTS" id="PR00463">
    <property type="entry name" value="EP450I"/>
</dbReference>
<dbReference type="InterPro" id="IPR001128">
    <property type="entry name" value="Cyt_P450"/>
</dbReference>
<accession>A0A194XC10</accession>
<proteinExistence type="inferred from homology"/>
<comment type="cofactor">
    <cofactor evidence="5">
        <name>heme</name>
        <dbReference type="ChEBI" id="CHEBI:30413"/>
    </cofactor>
</comment>
<evidence type="ECO:0000256" key="4">
    <source>
        <dbReference type="ARBA" id="ARBA00023004"/>
    </source>
</evidence>
<keyword evidence="4 5" id="KW-0408">Iron</keyword>
<keyword evidence="7" id="KW-1185">Reference proteome</keyword>
<organism evidence="6 7">
    <name type="scientific">Mollisia scopiformis</name>
    <name type="common">Conifer needle endophyte fungus</name>
    <name type="synonym">Phialocephala scopiformis</name>
    <dbReference type="NCBI Taxonomy" id="149040"/>
    <lineage>
        <taxon>Eukaryota</taxon>
        <taxon>Fungi</taxon>
        <taxon>Dikarya</taxon>
        <taxon>Ascomycota</taxon>
        <taxon>Pezizomycotina</taxon>
        <taxon>Leotiomycetes</taxon>
        <taxon>Helotiales</taxon>
        <taxon>Mollisiaceae</taxon>
        <taxon>Mollisia</taxon>
    </lineage>
</organism>
<dbReference type="InParanoid" id="A0A194XC10"/>
<dbReference type="KEGG" id="psco:LY89DRAFT_781849"/>
<dbReference type="Proteomes" id="UP000070700">
    <property type="component" value="Unassembled WGS sequence"/>
</dbReference>
<evidence type="ECO:0000256" key="5">
    <source>
        <dbReference type="PIRSR" id="PIRSR602401-1"/>
    </source>
</evidence>
<keyword evidence="2 5" id="KW-0479">Metal-binding</keyword>
<dbReference type="SUPFAM" id="SSF48264">
    <property type="entry name" value="Cytochrome P450"/>
    <property type="match status" value="1"/>
</dbReference>
<dbReference type="InterPro" id="IPR036396">
    <property type="entry name" value="Cyt_P450_sf"/>
</dbReference>
<dbReference type="Gene3D" id="1.10.630.10">
    <property type="entry name" value="Cytochrome P450"/>
    <property type="match status" value="1"/>
</dbReference>
<evidence type="ECO:0000256" key="1">
    <source>
        <dbReference type="ARBA" id="ARBA00010617"/>
    </source>
</evidence>
<dbReference type="GO" id="GO:0020037">
    <property type="term" value="F:heme binding"/>
    <property type="evidence" value="ECO:0007669"/>
    <property type="project" value="InterPro"/>
</dbReference>
<dbReference type="RefSeq" id="XP_018072055.1">
    <property type="nucleotide sequence ID" value="XM_018222519.1"/>
</dbReference>
<dbReference type="OrthoDB" id="1103324at2759"/>
<dbReference type="PANTHER" id="PTHR46300">
    <property type="entry name" value="P450, PUTATIVE (EUROFUNG)-RELATED-RELATED"/>
    <property type="match status" value="1"/>
</dbReference>
<dbReference type="PANTHER" id="PTHR46300:SF6">
    <property type="entry name" value="CYTOCHROME P450 2C30"/>
    <property type="match status" value="1"/>
</dbReference>
<name>A0A194XC10_MOLSC</name>
<dbReference type="EMBL" id="KQ947414">
    <property type="protein sequence ID" value="KUJ17700.1"/>
    <property type="molecule type" value="Genomic_DNA"/>
</dbReference>
<dbReference type="GeneID" id="28832245"/>
<protein>
    <submittedName>
        <fullName evidence="6">Cytochrome P450</fullName>
    </submittedName>
</protein>
<dbReference type="GO" id="GO:0005506">
    <property type="term" value="F:iron ion binding"/>
    <property type="evidence" value="ECO:0007669"/>
    <property type="project" value="InterPro"/>
</dbReference>
<dbReference type="InterPro" id="IPR050364">
    <property type="entry name" value="Cytochrome_P450_fung"/>
</dbReference>
<keyword evidence="5" id="KW-0349">Heme</keyword>
<evidence type="ECO:0000313" key="6">
    <source>
        <dbReference type="EMBL" id="KUJ17700.1"/>
    </source>
</evidence>
<dbReference type="InterPro" id="IPR002401">
    <property type="entry name" value="Cyt_P450_E_grp-I"/>
</dbReference>
<evidence type="ECO:0000256" key="2">
    <source>
        <dbReference type="ARBA" id="ARBA00022723"/>
    </source>
</evidence>
<sequence length="560" mass="64247">MLSNILSLCLLFLIVLFHLYKKFVTLSKYRHLPGPKGLPWFGPLKELPSLGFWFKFKEWADKYGSLFGTTIMGELHIFVASEDVANELFGKRGSKYSGRPKVPSVHDSQGNLGTAEYMPLMSRNIYHTRQKKLNHMHLVATKNKNYFNYPSIEAKRFIWRMLNDSSDWVSLTEDMTSRTICRLTWGTPDFAAILKEHAWNLLIAISPLGNRSNLTTPLLLMPTFLSPWKKWEAQRRAKEQAWFQQNWAEVRDRIAKGTTGPSFLRNYLEDIKSQPFDEKEAASTLGMLSITGVFTISSPMQRFVRAAILYPEWFRKVQEEVDSVCGLERMPEVEDAPHLPVLRSFIKECFRWRPPIPTGVVHEVEEDDVYDGYFIPKGAKIHPLEWAFSRDPAKYPSPHTFNPARYLDPSFTATYREPLSLYPQIQQSTAYGWGRRLCQGPELTHHELINACGGLAWAFDIRAGAFQNRDGEEEEVDVEKLRTGKVKKENGSLILGLDKDECEFQVPTSRQESLIIVKPAPFKIRCQVRDGGDRAGVIERQYRESCEKDILRAVGSVGVE</sequence>
<dbReference type="Pfam" id="PF00067">
    <property type="entry name" value="p450"/>
    <property type="match status" value="1"/>
</dbReference>
<dbReference type="GO" id="GO:0004497">
    <property type="term" value="F:monooxygenase activity"/>
    <property type="evidence" value="ECO:0007669"/>
    <property type="project" value="InterPro"/>
</dbReference>
<evidence type="ECO:0000256" key="3">
    <source>
        <dbReference type="ARBA" id="ARBA00023002"/>
    </source>
</evidence>
<reference evidence="6 7" key="1">
    <citation type="submission" date="2015-10" db="EMBL/GenBank/DDBJ databases">
        <title>Full genome of DAOMC 229536 Phialocephala scopiformis, a fungal endophyte of spruce producing the potent anti-insectan compound rugulosin.</title>
        <authorList>
            <consortium name="DOE Joint Genome Institute"/>
            <person name="Walker A.K."/>
            <person name="Frasz S.L."/>
            <person name="Seifert K.A."/>
            <person name="Miller J.D."/>
            <person name="Mondo S.J."/>
            <person name="Labutti K."/>
            <person name="Lipzen A."/>
            <person name="Dockter R."/>
            <person name="Kennedy M."/>
            <person name="Grigoriev I.V."/>
            <person name="Spatafora J.W."/>
        </authorList>
    </citation>
    <scope>NUCLEOTIDE SEQUENCE [LARGE SCALE GENOMIC DNA]</scope>
    <source>
        <strain evidence="6 7">CBS 120377</strain>
    </source>
</reference>
<evidence type="ECO:0000313" key="7">
    <source>
        <dbReference type="Proteomes" id="UP000070700"/>
    </source>
</evidence>